<proteinExistence type="predicted"/>
<keyword evidence="7" id="KW-1185">Reference proteome</keyword>
<dbReference type="Pfam" id="PF07992">
    <property type="entry name" value="Pyr_redox_2"/>
    <property type="match status" value="1"/>
</dbReference>
<dbReference type="PANTHER" id="PTHR42913">
    <property type="entry name" value="APOPTOSIS-INDUCING FACTOR 1"/>
    <property type="match status" value="1"/>
</dbReference>
<dbReference type="GO" id="GO:0019646">
    <property type="term" value="P:aerobic electron transport chain"/>
    <property type="evidence" value="ECO:0007669"/>
    <property type="project" value="TreeGrafter"/>
</dbReference>
<dbReference type="InterPro" id="IPR017584">
    <property type="entry name" value="Pyridine_nucleo_diS_OxRdtase_N"/>
</dbReference>
<dbReference type="InterPro" id="IPR036188">
    <property type="entry name" value="FAD/NAD-bd_sf"/>
</dbReference>
<reference evidence="6" key="1">
    <citation type="submission" date="2021-01" db="EMBL/GenBank/DDBJ databases">
        <title>Genome sequence of strain Noviherbaspirillum sp. DKR-6.</title>
        <authorList>
            <person name="Chaudhary D.K."/>
        </authorList>
    </citation>
    <scope>NUCLEOTIDE SEQUENCE</scope>
    <source>
        <strain evidence="6">DKR-6</strain>
    </source>
</reference>
<dbReference type="Proteomes" id="UP000622890">
    <property type="component" value="Unassembled WGS sequence"/>
</dbReference>
<dbReference type="SUPFAM" id="SSF51905">
    <property type="entry name" value="FAD/NAD(P)-binding domain"/>
    <property type="match status" value="2"/>
</dbReference>
<name>A0A934SXU4_9BURK</name>
<dbReference type="PANTHER" id="PTHR42913:SF9">
    <property type="entry name" value="SLR1591 PROTEIN"/>
    <property type="match status" value="1"/>
</dbReference>
<keyword evidence="2" id="KW-0285">Flavoprotein</keyword>
<evidence type="ECO:0000256" key="3">
    <source>
        <dbReference type="ARBA" id="ARBA00022827"/>
    </source>
</evidence>
<dbReference type="GO" id="GO:0003955">
    <property type="term" value="F:NAD(P)H dehydrogenase (quinone) activity"/>
    <property type="evidence" value="ECO:0007669"/>
    <property type="project" value="TreeGrafter"/>
</dbReference>
<dbReference type="Gene3D" id="3.50.50.100">
    <property type="match status" value="1"/>
</dbReference>
<evidence type="ECO:0000259" key="5">
    <source>
        <dbReference type="Pfam" id="PF07992"/>
    </source>
</evidence>
<evidence type="ECO:0000313" key="7">
    <source>
        <dbReference type="Proteomes" id="UP000622890"/>
    </source>
</evidence>
<dbReference type="NCBIfam" id="TIGR03169">
    <property type="entry name" value="Nterm_to_SelD"/>
    <property type="match status" value="1"/>
</dbReference>
<comment type="cofactor">
    <cofactor evidence="1">
        <name>FAD</name>
        <dbReference type="ChEBI" id="CHEBI:57692"/>
    </cofactor>
</comment>
<keyword evidence="3" id="KW-0274">FAD</keyword>
<protein>
    <submittedName>
        <fullName evidence="6">FAD-dependent oxidoreductase</fullName>
    </submittedName>
</protein>
<dbReference type="InterPro" id="IPR051169">
    <property type="entry name" value="NADH-Q_oxidoreductase"/>
</dbReference>
<evidence type="ECO:0000256" key="2">
    <source>
        <dbReference type="ARBA" id="ARBA00022630"/>
    </source>
</evidence>
<dbReference type="EMBL" id="JAEPBG010000003">
    <property type="protein sequence ID" value="MBK4734867.1"/>
    <property type="molecule type" value="Genomic_DNA"/>
</dbReference>
<dbReference type="InterPro" id="IPR023753">
    <property type="entry name" value="FAD/NAD-binding_dom"/>
</dbReference>
<dbReference type="AlphaFoldDB" id="A0A934SXU4"/>
<evidence type="ECO:0000256" key="1">
    <source>
        <dbReference type="ARBA" id="ARBA00001974"/>
    </source>
</evidence>
<dbReference type="PRINTS" id="PR00368">
    <property type="entry name" value="FADPNR"/>
</dbReference>
<organism evidence="6 7">
    <name type="scientific">Noviherbaspirillum pedocola</name>
    <dbReference type="NCBI Taxonomy" id="2801341"/>
    <lineage>
        <taxon>Bacteria</taxon>
        <taxon>Pseudomonadati</taxon>
        <taxon>Pseudomonadota</taxon>
        <taxon>Betaproteobacteria</taxon>
        <taxon>Burkholderiales</taxon>
        <taxon>Oxalobacteraceae</taxon>
        <taxon>Noviherbaspirillum</taxon>
    </lineage>
</organism>
<gene>
    <name evidence="6" type="ORF">JJB74_09645</name>
</gene>
<dbReference type="RefSeq" id="WP_200591640.1">
    <property type="nucleotide sequence ID" value="NZ_JAEPBG010000003.1"/>
</dbReference>
<sequence length="375" mass="40212">MTRLLLIGGGHSHLFVLEALGRLAPSQRAGIKATLVTRELHTPYSGMLPGLVAGHYAAAETHIDLLPPAAHAGVDIVQARIGALDPLARRARADDGRGWDFDVVSIDIGSTPPVWQVSGAAAHALPVKPVGDFLAGWQRIQALATRRTRVARLVVVGAGAGGVELALAMAYRMKVAGVSMHCTLLGRSLLGGYPARAARLAMRRMQEAGIDVFMGAEVKAVEEGRLHLNDGRAIAHDALIWATGAGAQPWLAQSGLACRDGFIEVDDCLRSTSHAQVFAAGDAASHAGMPWLKSGVIAVRQGPILAENLLRSMRGEPLLAYHAQRSHLALISTGGRHAIACWRGMAWQGDWVWKWKDAIDRRFIERFSLSAARRH</sequence>
<evidence type="ECO:0000256" key="4">
    <source>
        <dbReference type="ARBA" id="ARBA00023002"/>
    </source>
</evidence>
<keyword evidence="4" id="KW-0560">Oxidoreductase</keyword>
<feature type="domain" description="FAD/NAD(P)-binding" evidence="5">
    <location>
        <begin position="4"/>
        <end position="302"/>
    </location>
</feature>
<accession>A0A934SXU4</accession>
<comment type="caution">
    <text evidence="6">The sequence shown here is derived from an EMBL/GenBank/DDBJ whole genome shotgun (WGS) entry which is preliminary data.</text>
</comment>
<evidence type="ECO:0000313" key="6">
    <source>
        <dbReference type="EMBL" id="MBK4734867.1"/>
    </source>
</evidence>